<feature type="domain" description="DUF58" evidence="2">
    <location>
        <begin position="201"/>
        <end position="294"/>
    </location>
</feature>
<evidence type="ECO:0000259" key="2">
    <source>
        <dbReference type="Pfam" id="PF01882"/>
    </source>
</evidence>
<feature type="transmembrane region" description="Helical" evidence="1">
    <location>
        <begin position="12"/>
        <end position="29"/>
    </location>
</feature>
<keyword evidence="4" id="KW-1185">Reference proteome</keyword>
<evidence type="ECO:0000256" key="1">
    <source>
        <dbReference type="SAM" id="Phobius"/>
    </source>
</evidence>
<dbReference type="PANTHER" id="PTHR34351">
    <property type="entry name" value="SLR1927 PROTEIN-RELATED"/>
    <property type="match status" value="1"/>
</dbReference>
<dbReference type="Pfam" id="PF01882">
    <property type="entry name" value="DUF58"/>
    <property type="match status" value="1"/>
</dbReference>
<dbReference type="InterPro" id="IPR002881">
    <property type="entry name" value="DUF58"/>
</dbReference>
<evidence type="ECO:0000313" key="4">
    <source>
        <dbReference type="Proteomes" id="UP001240447"/>
    </source>
</evidence>
<dbReference type="RefSeq" id="WP_068120416.1">
    <property type="nucleotide sequence ID" value="NZ_CCXJ01000270.1"/>
</dbReference>
<gene>
    <name evidence="3" type="ORF">J2S59_003328</name>
</gene>
<keyword evidence="1" id="KW-0812">Transmembrane</keyword>
<reference evidence="3 4" key="1">
    <citation type="submission" date="2023-07" db="EMBL/GenBank/DDBJ databases">
        <title>Sequencing the genomes of 1000 actinobacteria strains.</title>
        <authorList>
            <person name="Klenk H.-P."/>
        </authorList>
    </citation>
    <scope>NUCLEOTIDE SEQUENCE [LARGE SCALE GENOMIC DNA]</scope>
    <source>
        <strain evidence="3 4">GD13</strain>
    </source>
</reference>
<proteinExistence type="predicted"/>
<feature type="transmembrane region" description="Helical" evidence="1">
    <location>
        <begin position="35"/>
        <end position="53"/>
    </location>
</feature>
<keyword evidence="1" id="KW-0472">Membrane</keyword>
<sequence>MREAFRSLTTRGRAFLAAGLTAGICAVLLGQDDLLRVAALLAVLPVVAAWLTARRRDRLSLRRHVAPDRITVGQEAAVTLTVVNGGAGAVGSLLLEEQVPFTLGSRPRFLVPRIEGNHAIDLVYRVRPELRGRYPLGPLRVRVDDPFGMLELSRTFHRTEHVTVLPPVEALPAIGLGGGASGSGDHRTRAFAVGSAEDVTVRDYRRGDDLRRVHWRSSARVGELMVRREEQPWESRATVLLDNRAGAHAGTGALSSFETAVRAAASVGSHLAALGHQVDLVTSAGRLHAGLPHPAHDRGRAGDTRQLLDSLAVIATHDTARWEAAAAEELRPGGIVVAVLGSVHEPDRRALARLRQHAGTALAIVLDTPAWAGTARAQAPDGDGVATWLGTQGWRAVVAGPRDRLPEVWRELGATAGARR</sequence>
<comment type="caution">
    <text evidence="3">The sequence shown here is derived from an EMBL/GenBank/DDBJ whole genome shotgun (WGS) entry which is preliminary data.</text>
</comment>
<organism evidence="3 4">
    <name type="scientific">Nocardioides massiliensis</name>
    <dbReference type="NCBI Taxonomy" id="1325935"/>
    <lineage>
        <taxon>Bacteria</taxon>
        <taxon>Bacillati</taxon>
        <taxon>Actinomycetota</taxon>
        <taxon>Actinomycetes</taxon>
        <taxon>Propionibacteriales</taxon>
        <taxon>Nocardioidaceae</taxon>
        <taxon>Nocardioides</taxon>
    </lineage>
</organism>
<dbReference type="PANTHER" id="PTHR34351:SF1">
    <property type="entry name" value="SLR1927 PROTEIN"/>
    <property type="match status" value="1"/>
</dbReference>
<dbReference type="EMBL" id="JAUSQM010000001">
    <property type="protein sequence ID" value="MDP9823519.1"/>
    <property type="molecule type" value="Genomic_DNA"/>
</dbReference>
<dbReference type="Proteomes" id="UP001240447">
    <property type="component" value="Unassembled WGS sequence"/>
</dbReference>
<evidence type="ECO:0000313" key="3">
    <source>
        <dbReference type="EMBL" id="MDP9823519.1"/>
    </source>
</evidence>
<accession>A0ABT9NSX4</accession>
<name>A0ABT9NSX4_9ACTN</name>
<protein>
    <submittedName>
        <fullName evidence="3">Uncharacterized protein (DUF58 family)</fullName>
    </submittedName>
</protein>
<keyword evidence="1" id="KW-1133">Transmembrane helix</keyword>